<dbReference type="InterPro" id="IPR024239">
    <property type="entry name" value="SyrA"/>
</dbReference>
<dbReference type="Pfam" id="PF11089">
    <property type="entry name" value="SyrA"/>
    <property type="match status" value="1"/>
</dbReference>
<evidence type="ECO:0000256" key="1">
    <source>
        <dbReference type="SAM" id="Phobius"/>
    </source>
</evidence>
<keyword evidence="1" id="KW-1133">Transmembrane helix</keyword>
<feature type="transmembrane region" description="Helical" evidence="1">
    <location>
        <begin position="28"/>
        <end position="54"/>
    </location>
</feature>
<organism evidence="2 3">
    <name type="scientific">Mesorhizobium muleiense</name>
    <dbReference type="NCBI Taxonomy" id="1004279"/>
    <lineage>
        <taxon>Bacteria</taxon>
        <taxon>Pseudomonadati</taxon>
        <taxon>Pseudomonadota</taxon>
        <taxon>Alphaproteobacteria</taxon>
        <taxon>Hyphomicrobiales</taxon>
        <taxon>Phyllobacteriaceae</taxon>
        <taxon>Mesorhizobium</taxon>
    </lineage>
</organism>
<gene>
    <name evidence="2" type="ORF">SAMN05428953_101233</name>
</gene>
<name>A0A1G8I1L7_9HYPH</name>
<dbReference type="Proteomes" id="UP000198894">
    <property type="component" value="Unassembled WGS sequence"/>
</dbReference>
<dbReference type="RefSeq" id="WP_091590094.1">
    <property type="nucleotide sequence ID" value="NZ_FNEE01000001.1"/>
</dbReference>
<reference evidence="3" key="1">
    <citation type="submission" date="2016-10" db="EMBL/GenBank/DDBJ databases">
        <authorList>
            <person name="Varghese N."/>
            <person name="Submissions S."/>
        </authorList>
    </citation>
    <scope>NUCLEOTIDE SEQUENCE [LARGE SCALE GENOMIC DNA]</scope>
    <source>
        <strain evidence="3">CGMCC 1.11022</strain>
    </source>
</reference>
<evidence type="ECO:0000313" key="3">
    <source>
        <dbReference type="Proteomes" id="UP000198894"/>
    </source>
</evidence>
<protein>
    <submittedName>
        <fullName evidence="2">Exopolysaccharide production repressor</fullName>
    </submittedName>
</protein>
<dbReference type="EMBL" id="FNEE01000001">
    <property type="protein sequence ID" value="SDI12788.1"/>
    <property type="molecule type" value="Genomic_DNA"/>
</dbReference>
<keyword evidence="1" id="KW-0812">Transmembrane</keyword>
<keyword evidence="3" id="KW-1185">Reference proteome</keyword>
<accession>A0A1G8I1L7</accession>
<proteinExistence type="predicted"/>
<dbReference type="AlphaFoldDB" id="A0A1G8I1L7"/>
<sequence>MSFLLFLRGLIIVLLAFAISIYLLTGSLWGTFVQTLICGVLIQIGYFVAVCHAASVALGLQRIGDSEVTYRAMSPKGSNLPSHLVRRATLRLYRLWLLEQDDQQDDTPHHETKCDCNLSHSGSGEAFREAPDARRTLAVIVIARL</sequence>
<evidence type="ECO:0000313" key="2">
    <source>
        <dbReference type="EMBL" id="SDI12788.1"/>
    </source>
</evidence>
<keyword evidence="1" id="KW-0472">Membrane</keyword>